<evidence type="ECO:0000256" key="5">
    <source>
        <dbReference type="ARBA" id="ARBA00022692"/>
    </source>
</evidence>
<dbReference type="Proteomes" id="UP000562027">
    <property type="component" value="Unassembled WGS sequence"/>
</dbReference>
<evidence type="ECO:0000256" key="9">
    <source>
        <dbReference type="ARBA" id="ARBA00023237"/>
    </source>
</evidence>
<evidence type="ECO:0000256" key="2">
    <source>
        <dbReference type="ARBA" id="ARBA00009810"/>
    </source>
</evidence>
<dbReference type="SUPFAM" id="SSF56935">
    <property type="entry name" value="Porins"/>
    <property type="match status" value="1"/>
</dbReference>
<gene>
    <name evidence="14" type="ORF">HNP55_002336</name>
</gene>
<comment type="subcellular location">
    <subcellularLocation>
        <location evidence="1">Cell outer membrane</location>
        <topology evidence="1">Multi-pass membrane protein</topology>
    </subcellularLocation>
</comment>
<dbReference type="EMBL" id="JACHLP010000004">
    <property type="protein sequence ID" value="MBB4843813.1"/>
    <property type="molecule type" value="Genomic_DNA"/>
</dbReference>
<name>A0A840LAS1_9BURK</name>
<keyword evidence="4" id="KW-1134">Transmembrane beta strand</keyword>
<protein>
    <submittedName>
        <fullName evidence="14">Outer membrane receptor protein involved in Fe transport</fullName>
    </submittedName>
</protein>
<dbReference type="AlphaFoldDB" id="A0A840LAS1"/>
<evidence type="ECO:0000256" key="4">
    <source>
        <dbReference type="ARBA" id="ARBA00022452"/>
    </source>
</evidence>
<dbReference type="InterPro" id="IPR036942">
    <property type="entry name" value="Beta-barrel_TonB_sf"/>
</dbReference>
<evidence type="ECO:0000256" key="10">
    <source>
        <dbReference type="RuleBase" id="RU003357"/>
    </source>
</evidence>
<dbReference type="InterPro" id="IPR000531">
    <property type="entry name" value="Beta-barrel_TonB"/>
</dbReference>
<proteinExistence type="inferred from homology"/>
<evidence type="ECO:0000256" key="11">
    <source>
        <dbReference type="SAM" id="SignalP"/>
    </source>
</evidence>
<reference evidence="14 15" key="1">
    <citation type="submission" date="2020-08" db="EMBL/GenBank/DDBJ databases">
        <title>Functional genomics of gut bacteria from endangered species of beetles.</title>
        <authorList>
            <person name="Carlos-Shanley C."/>
        </authorList>
    </citation>
    <scope>NUCLEOTIDE SEQUENCE [LARGE SCALE GENOMIC DNA]</scope>
    <source>
        <strain evidence="14 15">S00239</strain>
    </source>
</reference>
<keyword evidence="5" id="KW-0812">Transmembrane</keyword>
<dbReference type="GO" id="GO:0044718">
    <property type="term" value="P:siderophore transmembrane transport"/>
    <property type="evidence" value="ECO:0007669"/>
    <property type="project" value="TreeGrafter"/>
</dbReference>
<feature type="signal peptide" evidence="11">
    <location>
        <begin position="1"/>
        <end position="25"/>
    </location>
</feature>
<keyword evidence="15" id="KW-1185">Reference proteome</keyword>
<comment type="caution">
    <text evidence="14">The sequence shown here is derived from an EMBL/GenBank/DDBJ whole genome shotgun (WGS) entry which is preliminary data.</text>
</comment>
<dbReference type="GO" id="GO:0015344">
    <property type="term" value="F:siderophore uptake transmembrane transporter activity"/>
    <property type="evidence" value="ECO:0007669"/>
    <property type="project" value="TreeGrafter"/>
</dbReference>
<keyword evidence="9" id="KW-0998">Cell outer membrane</keyword>
<keyword evidence="6 10" id="KW-0798">TonB box</keyword>
<dbReference type="InterPro" id="IPR012910">
    <property type="entry name" value="Plug_dom"/>
</dbReference>
<organism evidence="14 15">
    <name type="scientific">Roseateles oligotrophus</name>
    <dbReference type="NCBI Taxonomy" id="1769250"/>
    <lineage>
        <taxon>Bacteria</taxon>
        <taxon>Pseudomonadati</taxon>
        <taxon>Pseudomonadota</taxon>
        <taxon>Betaproteobacteria</taxon>
        <taxon>Burkholderiales</taxon>
        <taxon>Sphaerotilaceae</taxon>
        <taxon>Roseateles</taxon>
    </lineage>
</organism>
<keyword evidence="7 10" id="KW-0472">Membrane</keyword>
<evidence type="ECO:0000256" key="1">
    <source>
        <dbReference type="ARBA" id="ARBA00004571"/>
    </source>
</evidence>
<accession>A0A840LAS1</accession>
<dbReference type="Gene3D" id="2.40.170.20">
    <property type="entry name" value="TonB-dependent receptor, beta-barrel domain"/>
    <property type="match status" value="1"/>
</dbReference>
<dbReference type="RefSeq" id="WP_184299416.1">
    <property type="nucleotide sequence ID" value="NZ_JACHLP010000004.1"/>
</dbReference>
<evidence type="ECO:0000313" key="14">
    <source>
        <dbReference type="EMBL" id="MBB4843813.1"/>
    </source>
</evidence>
<evidence type="ECO:0000256" key="3">
    <source>
        <dbReference type="ARBA" id="ARBA00022448"/>
    </source>
</evidence>
<sequence length="703" mass="76662">MFHHKQNLRPALLAWAALAAGQALAQEAAETLTPQQLPPVQLSFSRGLLGEAQSASEGRINAAQLALRPLLRPAEVLEAVPGLIVTQHSGDGKANQYFLRGFNLDHGSDFSTQLLGMPVNQLSHAHGQGYTDLNFLIPELVASIAYRKGPYAAEDGDFATAGSARIDYLRRLDEGSLATAELGPHDYRRLLLAGSTALGQGGQLLAALELSRNDGPWEQAERLRKRNAVLRWSSGTAGQGLAISLLSYRADWTATDQVPERAVLSGELGRFGALSPSDGGRTRRDSLSLEWAQRGEAGESRRATAYLTSYGLNLYANPSGFVGRPEGDQQEQEDRRLSWGGQWRQDWTLGAHRLGAGAQWREERISNVGLYSTVLRERDGVVKQDRVDERQLGLFAELQSQWLPGLRSSLALRWDRVQGRVTPLAGEHNGANGGTAADQQLSPKLGLVLGPLAWAGRSEFYLNWGRGFHSNDLRGATGRHNPADGSPLQPVAVLARADSAELGWRATPLSNWHSSLTLWQMDLGSELIYVGDSGVTEPRGASRRLGLEWANDLALGGPWRLDADIAWSRARFRAASEAGQHVPNAIPLTASAALLMDEQGPWSGGLRLRYLGAYALEESGAQRSRAFWTANLQLGWRPLHWLQVRLDVLNLFDRQANDIEYWGASCSRREGPACGGEAGSGLDGRLIHPLEPRSLRLGLRASF</sequence>
<feature type="chain" id="PRO_5033008958" evidence="11">
    <location>
        <begin position="26"/>
        <end position="703"/>
    </location>
</feature>
<evidence type="ECO:0000259" key="13">
    <source>
        <dbReference type="Pfam" id="PF07715"/>
    </source>
</evidence>
<dbReference type="GO" id="GO:0009279">
    <property type="term" value="C:cell outer membrane"/>
    <property type="evidence" value="ECO:0007669"/>
    <property type="project" value="UniProtKB-SubCell"/>
</dbReference>
<keyword evidence="3" id="KW-0813">Transport</keyword>
<dbReference type="InterPro" id="IPR039426">
    <property type="entry name" value="TonB-dep_rcpt-like"/>
</dbReference>
<feature type="domain" description="TonB-dependent receptor plug" evidence="13">
    <location>
        <begin position="58"/>
        <end position="162"/>
    </location>
</feature>
<dbReference type="InterPro" id="IPR037066">
    <property type="entry name" value="Plug_dom_sf"/>
</dbReference>
<evidence type="ECO:0000256" key="7">
    <source>
        <dbReference type="ARBA" id="ARBA00023136"/>
    </source>
</evidence>
<evidence type="ECO:0000313" key="15">
    <source>
        <dbReference type="Proteomes" id="UP000562027"/>
    </source>
</evidence>
<feature type="domain" description="TonB-dependent receptor-like beta-barrel" evidence="12">
    <location>
        <begin position="246"/>
        <end position="651"/>
    </location>
</feature>
<dbReference type="Pfam" id="PF07715">
    <property type="entry name" value="Plug"/>
    <property type="match status" value="1"/>
</dbReference>
<dbReference type="Gene3D" id="2.170.130.10">
    <property type="entry name" value="TonB-dependent receptor, plug domain"/>
    <property type="match status" value="1"/>
</dbReference>
<comment type="similarity">
    <text evidence="2 10">Belongs to the TonB-dependent receptor family.</text>
</comment>
<keyword evidence="11" id="KW-0732">Signal</keyword>
<dbReference type="PANTHER" id="PTHR30069">
    <property type="entry name" value="TONB-DEPENDENT OUTER MEMBRANE RECEPTOR"/>
    <property type="match status" value="1"/>
</dbReference>
<evidence type="ECO:0000256" key="6">
    <source>
        <dbReference type="ARBA" id="ARBA00023077"/>
    </source>
</evidence>
<evidence type="ECO:0000259" key="12">
    <source>
        <dbReference type="Pfam" id="PF00593"/>
    </source>
</evidence>
<keyword evidence="8 14" id="KW-0675">Receptor</keyword>
<evidence type="ECO:0000256" key="8">
    <source>
        <dbReference type="ARBA" id="ARBA00023170"/>
    </source>
</evidence>
<dbReference type="PANTHER" id="PTHR30069:SF36">
    <property type="entry name" value="BLL6948 PROTEIN"/>
    <property type="match status" value="1"/>
</dbReference>
<dbReference type="Pfam" id="PF00593">
    <property type="entry name" value="TonB_dep_Rec_b-barrel"/>
    <property type="match status" value="1"/>
</dbReference>